<feature type="transmembrane region" description="Helical" evidence="6">
    <location>
        <begin position="331"/>
        <end position="349"/>
    </location>
</feature>
<dbReference type="Gramene" id="rna42384">
    <property type="protein sequence ID" value="RHN47749.1"/>
    <property type="gene ID" value="gene42384"/>
</dbReference>
<keyword evidence="9" id="KW-0456">Lyase</keyword>
<comment type="subcellular location">
    <subcellularLocation>
        <location evidence="1">Membrane</location>
        <topology evidence="1">Multi-pass membrane protein</topology>
    </subcellularLocation>
</comment>
<evidence type="ECO:0000256" key="5">
    <source>
        <dbReference type="ARBA" id="ARBA00023136"/>
    </source>
</evidence>
<feature type="transmembrane region" description="Helical" evidence="6">
    <location>
        <begin position="105"/>
        <end position="125"/>
    </location>
</feature>
<dbReference type="EMBL" id="PSQE01000007">
    <property type="protein sequence ID" value="RHN47749.1"/>
    <property type="molecule type" value="Genomic_DNA"/>
</dbReference>
<evidence type="ECO:0000256" key="1">
    <source>
        <dbReference type="ARBA" id="ARBA00004141"/>
    </source>
</evidence>
<evidence type="ECO:0000259" key="8">
    <source>
        <dbReference type="Pfam" id="PF12076"/>
    </source>
</evidence>
<evidence type="ECO:0000313" key="10">
    <source>
        <dbReference type="Proteomes" id="UP000265566"/>
    </source>
</evidence>
<gene>
    <name evidence="9" type="ORF">MtrunA17_Chr7g0256371</name>
</gene>
<dbReference type="InterPro" id="IPR021940">
    <property type="entry name" value="CER1-like_C"/>
</dbReference>
<sequence length="624" mass="72576">MISSSQTHNMASKPGILTDWPWKPLGSFKFMILSPWIAHSMYSFIWGERDPVYHVIFPFMLIRMLHNQIWISISRYQTAKGKSKIVDKGLEFEQVDRETNWDDQILFTALVYYIGYMIFPMASNLPWWRIDGVILTAILHAGPVEFLYYWLHRALHHHYLYSRYHSHHHSSIVTEPITSVTHPFAEHLSYFTLFAIPMLTTLFIKKSSVAALYGYVFFIDFMNNMGHCNFEFIPKKLLSYFPILKYLSYTPSFHSLHHTKFRANYSLFMPMYDYIYGTVHKSTDATYETSLMRPKESPDVVHLTHLTTLDSIYQMRLGFASLASNPQTSKWYLHLMWPFTMFSMLITWICGRAFVLESNTFNDLKLQSWIIPRFKTQYFSKGQNITLNNLIEETIMEAELNGAKVISLGLLNQKHQLNAHCELYIGRLPQLKIKVVDGSSLAAATVLNNIPKGTNQVLLRGKFNKVAFAIANALCRKNVQVAVLYKDELMDLRQRVSKESLVVSPINTPKIWLVGDEWDEYEQMEAPKGSLFIPFSHFPPKKMRKDCFYHYTPAMITPTTFMNSHSCENWLPRRVMSAWRIAGIIHALEGWNVHECGDTILSIEKVWEASIRHGFQPLKNILTN</sequence>
<dbReference type="Pfam" id="PF04116">
    <property type="entry name" value="FA_hydroxylase"/>
    <property type="match status" value="1"/>
</dbReference>
<evidence type="ECO:0000259" key="7">
    <source>
        <dbReference type="Pfam" id="PF04116"/>
    </source>
</evidence>
<reference evidence="10" key="1">
    <citation type="journal article" date="2018" name="Nat. Plants">
        <title>Whole-genome landscape of Medicago truncatula symbiotic genes.</title>
        <authorList>
            <person name="Pecrix Y."/>
            <person name="Staton S.E."/>
            <person name="Sallet E."/>
            <person name="Lelandais-Briere C."/>
            <person name="Moreau S."/>
            <person name="Carrere S."/>
            <person name="Blein T."/>
            <person name="Jardinaud M.F."/>
            <person name="Latrasse D."/>
            <person name="Zouine M."/>
            <person name="Zahm M."/>
            <person name="Kreplak J."/>
            <person name="Mayjonade B."/>
            <person name="Satge C."/>
            <person name="Perez M."/>
            <person name="Cauet S."/>
            <person name="Marande W."/>
            <person name="Chantry-Darmon C."/>
            <person name="Lopez-Roques C."/>
            <person name="Bouchez O."/>
            <person name="Berard A."/>
            <person name="Debelle F."/>
            <person name="Munos S."/>
            <person name="Bendahmane A."/>
            <person name="Berges H."/>
            <person name="Niebel A."/>
            <person name="Buitink J."/>
            <person name="Frugier F."/>
            <person name="Benhamed M."/>
            <person name="Crespi M."/>
            <person name="Gouzy J."/>
            <person name="Gamas P."/>
        </authorList>
    </citation>
    <scope>NUCLEOTIDE SEQUENCE [LARGE SCALE GENOMIC DNA]</scope>
    <source>
        <strain evidence="10">cv. Jemalong A17</strain>
    </source>
</reference>
<feature type="domain" description="Fatty acid hydroxylase" evidence="7">
    <location>
        <begin position="143"/>
        <end position="278"/>
    </location>
</feature>
<dbReference type="EC" id="4.1.99.5" evidence="9"/>
<dbReference type="PANTHER" id="PTHR11863">
    <property type="entry name" value="STEROL DESATURASE"/>
    <property type="match status" value="1"/>
</dbReference>
<dbReference type="GO" id="GO:0005506">
    <property type="term" value="F:iron ion binding"/>
    <property type="evidence" value="ECO:0007669"/>
    <property type="project" value="InterPro"/>
</dbReference>
<evidence type="ECO:0000256" key="4">
    <source>
        <dbReference type="ARBA" id="ARBA00022989"/>
    </source>
</evidence>
<keyword evidence="3 6" id="KW-0812">Transmembrane</keyword>
<keyword evidence="5 6" id="KW-0472">Membrane</keyword>
<dbReference type="InterPro" id="IPR050307">
    <property type="entry name" value="Sterol_Desaturase_Related"/>
</dbReference>
<organism evidence="9 10">
    <name type="scientific">Medicago truncatula</name>
    <name type="common">Barrel medic</name>
    <name type="synonym">Medicago tribuloides</name>
    <dbReference type="NCBI Taxonomy" id="3880"/>
    <lineage>
        <taxon>Eukaryota</taxon>
        <taxon>Viridiplantae</taxon>
        <taxon>Streptophyta</taxon>
        <taxon>Embryophyta</taxon>
        <taxon>Tracheophyta</taxon>
        <taxon>Spermatophyta</taxon>
        <taxon>Magnoliopsida</taxon>
        <taxon>eudicotyledons</taxon>
        <taxon>Gunneridae</taxon>
        <taxon>Pentapetalae</taxon>
        <taxon>rosids</taxon>
        <taxon>fabids</taxon>
        <taxon>Fabales</taxon>
        <taxon>Fabaceae</taxon>
        <taxon>Papilionoideae</taxon>
        <taxon>50 kb inversion clade</taxon>
        <taxon>NPAAA clade</taxon>
        <taxon>Hologalegina</taxon>
        <taxon>IRL clade</taxon>
        <taxon>Trifolieae</taxon>
        <taxon>Medicago</taxon>
    </lineage>
</organism>
<protein>
    <submittedName>
        <fullName evidence="9">Putative aldehyde oxygenase (Deformylating)</fullName>
        <ecNumber evidence="9">4.1.99.5</ecNumber>
    </submittedName>
</protein>
<evidence type="ECO:0000313" key="9">
    <source>
        <dbReference type="EMBL" id="RHN47749.1"/>
    </source>
</evidence>
<dbReference type="GO" id="GO:0016491">
    <property type="term" value="F:oxidoreductase activity"/>
    <property type="evidence" value="ECO:0007669"/>
    <property type="project" value="InterPro"/>
</dbReference>
<dbReference type="GO" id="GO:0016020">
    <property type="term" value="C:membrane"/>
    <property type="evidence" value="ECO:0007669"/>
    <property type="project" value="UniProtKB-SubCell"/>
</dbReference>
<dbReference type="Pfam" id="PF12076">
    <property type="entry name" value="CER1-like_C"/>
    <property type="match status" value="1"/>
</dbReference>
<dbReference type="GO" id="GO:0008610">
    <property type="term" value="P:lipid biosynthetic process"/>
    <property type="evidence" value="ECO:0007669"/>
    <property type="project" value="InterPro"/>
</dbReference>
<name>A0A396H383_MEDTR</name>
<dbReference type="OrthoDB" id="408954at2759"/>
<dbReference type="GO" id="GO:0071771">
    <property type="term" value="F:aldehyde oxygenase (deformylating) activity"/>
    <property type="evidence" value="ECO:0007669"/>
    <property type="project" value="UniProtKB-EC"/>
</dbReference>
<dbReference type="AlphaFoldDB" id="A0A396H383"/>
<dbReference type="Proteomes" id="UP000265566">
    <property type="component" value="Chromosome 7"/>
</dbReference>
<evidence type="ECO:0000256" key="3">
    <source>
        <dbReference type="ARBA" id="ARBA00022692"/>
    </source>
</evidence>
<evidence type="ECO:0000256" key="6">
    <source>
        <dbReference type="SAM" id="Phobius"/>
    </source>
</evidence>
<comment type="caution">
    <text evidence="9">The sequence shown here is derived from an EMBL/GenBank/DDBJ whole genome shotgun (WGS) entry which is preliminary data.</text>
</comment>
<comment type="similarity">
    <text evidence="2">Belongs to the sterol desaturase family.</text>
</comment>
<keyword evidence="4 6" id="KW-1133">Transmembrane helix</keyword>
<proteinExistence type="inferred from homology"/>
<feature type="transmembrane region" description="Helical" evidence="6">
    <location>
        <begin position="132"/>
        <end position="151"/>
    </location>
</feature>
<feature type="domain" description="Very-long-chain aldehyde decarbonylase CER1-like C-terminal" evidence="8">
    <location>
        <begin position="457"/>
        <end position="617"/>
    </location>
</feature>
<evidence type="ECO:0000256" key="2">
    <source>
        <dbReference type="ARBA" id="ARBA00009324"/>
    </source>
</evidence>
<accession>A0A396H383</accession>
<dbReference type="InterPro" id="IPR006694">
    <property type="entry name" value="Fatty_acid_hydroxylase"/>
</dbReference>